<keyword evidence="5 6" id="KW-0408">Iron</keyword>
<evidence type="ECO:0000313" key="9">
    <source>
        <dbReference type="Proteomes" id="UP000019484"/>
    </source>
</evidence>
<comment type="caution">
    <text evidence="8">The sequence shown here is derived from an EMBL/GenBank/DDBJ whole genome shotgun (WGS) entry which is preliminary data.</text>
</comment>
<protein>
    <recommendedName>
        <fullName evidence="10">Cytochrome P450 oxidoreductase</fullName>
    </recommendedName>
</protein>
<proteinExistence type="inferred from homology"/>
<dbReference type="EMBL" id="AMWN01000003">
    <property type="protein sequence ID" value="EXJ90460.1"/>
    <property type="molecule type" value="Genomic_DNA"/>
</dbReference>
<evidence type="ECO:0008006" key="10">
    <source>
        <dbReference type="Google" id="ProtNLM"/>
    </source>
</evidence>
<keyword evidence="3 6" id="KW-0479">Metal-binding</keyword>
<dbReference type="CDD" id="cd11070">
    <property type="entry name" value="CYP56-like"/>
    <property type="match status" value="1"/>
</dbReference>
<evidence type="ECO:0000256" key="1">
    <source>
        <dbReference type="ARBA" id="ARBA00001971"/>
    </source>
</evidence>
<sequence>MPLTTSNVLLLLLVPVVFVWTSRTYHLIVNYLAARKLGIPTVVIPVSWQDTWWVLIWGNFRWLRHAPLIGHWIDFGHHNWAQELRWRPHRTYGDAFVVVSPKKNEIMINDPTAGVELQTHYKAWIKPQPLYSIFETFGKNVLSVNGEDWQRHRKIVNPAFREQNNRLVWEESLKQARQMLQVASGRPGASQTLLDVRHDCVLIALHVLSAAGFGHAHDFDGGLRVIPPGHTRSLAEALMFLLQKILLVLLSTKFRVFGWIMPRKHKEVTEVVQEFRQYMREIVAYNRATTQGGGGGKAADIVSALVEADEAAKREEKTAGLGMGAKPMYLSDEELLGNLYVFNLAGFETTANALTYTFPFLAANREVQDWAGQEVDAVLQGTDAPDYERVFPSLVRCLALMYETLRLWGPVPDSTRWCAGDFQTLRVKDHEMIIPAETYVSTNFYGLHSDPRWWGADSLEWRPQRWIQTDRKTGKESIAPPPPGAAFMPWSTGPRVCPGRKFSQVEFVAVISSLLQDYRLEPLVIWGRMQTKEQARQALLDVVEDSHNVITPKMRRPGDAGVVFIKR</sequence>
<dbReference type="PANTHER" id="PTHR24305:SF166">
    <property type="entry name" value="CYTOCHROME P450 12A4, MITOCHONDRIAL-RELATED"/>
    <property type="match status" value="1"/>
</dbReference>
<evidence type="ECO:0000256" key="7">
    <source>
        <dbReference type="RuleBase" id="RU000461"/>
    </source>
</evidence>
<keyword evidence="4 7" id="KW-0560">Oxidoreductase</keyword>
<evidence type="ECO:0000256" key="4">
    <source>
        <dbReference type="ARBA" id="ARBA00023002"/>
    </source>
</evidence>
<dbReference type="InterPro" id="IPR017972">
    <property type="entry name" value="Cyt_P450_CS"/>
</dbReference>
<evidence type="ECO:0000256" key="3">
    <source>
        <dbReference type="ARBA" id="ARBA00022723"/>
    </source>
</evidence>
<dbReference type="SUPFAM" id="SSF48264">
    <property type="entry name" value="Cytochrome P450"/>
    <property type="match status" value="1"/>
</dbReference>
<dbReference type="GO" id="GO:0005506">
    <property type="term" value="F:iron ion binding"/>
    <property type="evidence" value="ECO:0007669"/>
    <property type="project" value="InterPro"/>
</dbReference>
<dbReference type="GO" id="GO:0016705">
    <property type="term" value="F:oxidoreductase activity, acting on paired donors, with incorporation or reduction of molecular oxygen"/>
    <property type="evidence" value="ECO:0007669"/>
    <property type="project" value="InterPro"/>
</dbReference>
<evidence type="ECO:0000256" key="6">
    <source>
        <dbReference type="PIRSR" id="PIRSR602401-1"/>
    </source>
</evidence>
<dbReference type="Pfam" id="PF00067">
    <property type="entry name" value="p450"/>
    <property type="match status" value="1"/>
</dbReference>
<dbReference type="PRINTS" id="PR00385">
    <property type="entry name" value="P450"/>
</dbReference>
<dbReference type="AlphaFoldDB" id="W9YLB9"/>
<dbReference type="PANTHER" id="PTHR24305">
    <property type="entry name" value="CYTOCHROME P450"/>
    <property type="match status" value="1"/>
</dbReference>
<evidence type="ECO:0000313" key="8">
    <source>
        <dbReference type="EMBL" id="EXJ90460.1"/>
    </source>
</evidence>
<keyword evidence="9" id="KW-1185">Reference proteome</keyword>
<dbReference type="HOGENOM" id="CLU_001570_25_2_1"/>
<dbReference type="eggNOG" id="KOG0157">
    <property type="taxonomic scope" value="Eukaryota"/>
</dbReference>
<dbReference type="InterPro" id="IPR001128">
    <property type="entry name" value="Cyt_P450"/>
</dbReference>
<dbReference type="PROSITE" id="PS00086">
    <property type="entry name" value="CYTOCHROME_P450"/>
    <property type="match status" value="1"/>
</dbReference>
<reference evidence="8 9" key="1">
    <citation type="submission" date="2013-03" db="EMBL/GenBank/DDBJ databases">
        <title>The Genome Sequence of Capronia coronata CBS 617.96.</title>
        <authorList>
            <consortium name="The Broad Institute Genomics Platform"/>
            <person name="Cuomo C."/>
            <person name="de Hoog S."/>
            <person name="Gorbushina A."/>
            <person name="Walker B."/>
            <person name="Young S.K."/>
            <person name="Zeng Q."/>
            <person name="Gargeya S."/>
            <person name="Fitzgerald M."/>
            <person name="Haas B."/>
            <person name="Abouelleil A."/>
            <person name="Allen A.W."/>
            <person name="Alvarado L."/>
            <person name="Arachchi H.M."/>
            <person name="Berlin A.M."/>
            <person name="Chapman S.B."/>
            <person name="Gainer-Dewar J."/>
            <person name="Goldberg J."/>
            <person name="Griggs A."/>
            <person name="Gujja S."/>
            <person name="Hansen M."/>
            <person name="Howarth C."/>
            <person name="Imamovic A."/>
            <person name="Ireland A."/>
            <person name="Larimer J."/>
            <person name="McCowan C."/>
            <person name="Murphy C."/>
            <person name="Pearson M."/>
            <person name="Poon T.W."/>
            <person name="Priest M."/>
            <person name="Roberts A."/>
            <person name="Saif S."/>
            <person name="Shea T."/>
            <person name="Sisk P."/>
            <person name="Sykes S."/>
            <person name="Wortman J."/>
            <person name="Nusbaum C."/>
            <person name="Birren B."/>
        </authorList>
    </citation>
    <scope>NUCLEOTIDE SEQUENCE [LARGE SCALE GENOMIC DNA]</scope>
    <source>
        <strain evidence="8 9">CBS 617.96</strain>
    </source>
</reference>
<evidence type="ECO:0000256" key="5">
    <source>
        <dbReference type="ARBA" id="ARBA00023004"/>
    </source>
</evidence>
<dbReference type="RefSeq" id="XP_007722654.1">
    <property type="nucleotide sequence ID" value="XM_007724464.1"/>
</dbReference>
<dbReference type="PRINTS" id="PR00463">
    <property type="entry name" value="EP450I"/>
</dbReference>
<keyword evidence="7" id="KW-0503">Monooxygenase</keyword>
<dbReference type="OrthoDB" id="1470350at2759"/>
<gene>
    <name evidence="8" type="ORF">A1O1_03562</name>
</gene>
<name>W9YLB9_9EURO</name>
<dbReference type="GO" id="GO:0020037">
    <property type="term" value="F:heme binding"/>
    <property type="evidence" value="ECO:0007669"/>
    <property type="project" value="InterPro"/>
</dbReference>
<accession>W9YLB9</accession>
<dbReference type="InterPro" id="IPR036396">
    <property type="entry name" value="Cyt_P450_sf"/>
</dbReference>
<dbReference type="STRING" id="1182541.W9YLB9"/>
<comment type="similarity">
    <text evidence="2 7">Belongs to the cytochrome P450 family.</text>
</comment>
<dbReference type="InterPro" id="IPR050121">
    <property type="entry name" value="Cytochrome_P450_monoxygenase"/>
</dbReference>
<comment type="cofactor">
    <cofactor evidence="1 6">
        <name>heme</name>
        <dbReference type="ChEBI" id="CHEBI:30413"/>
    </cofactor>
</comment>
<feature type="binding site" description="axial binding residue" evidence="6">
    <location>
        <position position="497"/>
    </location>
    <ligand>
        <name>heme</name>
        <dbReference type="ChEBI" id="CHEBI:30413"/>
    </ligand>
    <ligandPart>
        <name>Fe</name>
        <dbReference type="ChEBI" id="CHEBI:18248"/>
    </ligandPart>
</feature>
<evidence type="ECO:0000256" key="2">
    <source>
        <dbReference type="ARBA" id="ARBA00010617"/>
    </source>
</evidence>
<dbReference type="Proteomes" id="UP000019484">
    <property type="component" value="Unassembled WGS sequence"/>
</dbReference>
<dbReference type="GeneID" id="19158453"/>
<keyword evidence="6 7" id="KW-0349">Heme</keyword>
<dbReference type="GO" id="GO:0004497">
    <property type="term" value="F:monooxygenase activity"/>
    <property type="evidence" value="ECO:0007669"/>
    <property type="project" value="UniProtKB-KW"/>
</dbReference>
<organism evidence="8 9">
    <name type="scientific">Capronia coronata CBS 617.96</name>
    <dbReference type="NCBI Taxonomy" id="1182541"/>
    <lineage>
        <taxon>Eukaryota</taxon>
        <taxon>Fungi</taxon>
        <taxon>Dikarya</taxon>
        <taxon>Ascomycota</taxon>
        <taxon>Pezizomycotina</taxon>
        <taxon>Eurotiomycetes</taxon>
        <taxon>Chaetothyriomycetidae</taxon>
        <taxon>Chaetothyriales</taxon>
        <taxon>Herpotrichiellaceae</taxon>
        <taxon>Capronia</taxon>
    </lineage>
</organism>
<dbReference type="Gene3D" id="1.10.630.10">
    <property type="entry name" value="Cytochrome P450"/>
    <property type="match status" value="1"/>
</dbReference>
<dbReference type="InterPro" id="IPR002401">
    <property type="entry name" value="Cyt_P450_E_grp-I"/>
</dbReference>